<comment type="caution">
    <text evidence="6">The sequence shown here is derived from an EMBL/GenBank/DDBJ whole genome shotgun (WGS) entry which is preliminary data.</text>
</comment>
<organism evidence="6 8">
    <name type="scientific">Enterococcus haemoperoxidus ATCC BAA-382</name>
    <dbReference type="NCBI Taxonomy" id="1158608"/>
    <lineage>
        <taxon>Bacteria</taxon>
        <taxon>Bacillati</taxon>
        <taxon>Bacillota</taxon>
        <taxon>Bacilli</taxon>
        <taxon>Lactobacillales</taxon>
        <taxon>Enterococcaceae</taxon>
        <taxon>Enterococcus</taxon>
    </lineage>
</organism>
<name>R2SD44_9ENTE</name>
<evidence type="ECO:0000313" key="9">
    <source>
        <dbReference type="Proteomes" id="UP000014197"/>
    </source>
</evidence>
<dbReference type="AlphaFoldDB" id="R2SD44"/>
<dbReference type="GO" id="GO:0006508">
    <property type="term" value="P:proteolysis"/>
    <property type="evidence" value="ECO:0007669"/>
    <property type="project" value="UniProtKB-KW"/>
</dbReference>
<evidence type="ECO:0000256" key="3">
    <source>
        <dbReference type="ARBA" id="ARBA00022801"/>
    </source>
</evidence>
<dbReference type="RefSeq" id="WP_010762836.1">
    <property type="nucleotide sequence ID" value="NZ_KB946316.1"/>
</dbReference>
<dbReference type="PATRIC" id="fig|1158608.3.peg.2616"/>
<dbReference type="EMBL" id="ASVY01000002">
    <property type="protein sequence ID" value="EOT61379.1"/>
    <property type="molecule type" value="Genomic_DNA"/>
</dbReference>
<comment type="similarity">
    <text evidence="1">Belongs to the peptidase C40 family.</text>
</comment>
<dbReference type="InterPro" id="IPR038765">
    <property type="entry name" value="Papain-like_cys_pep_sf"/>
</dbReference>
<dbReference type="Pfam" id="PF05382">
    <property type="entry name" value="Amidase_5"/>
    <property type="match status" value="1"/>
</dbReference>
<dbReference type="InterPro" id="IPR008044">
    <property type="entry name" value="Phage_lysin"/>
</dbReference>
<dbReference type="GO" id="GO:0008234">
    <property type="term" value="F:cysteine-type peptidase activity"/>
    <property type="evidence" value="ECO:0007669"/>
    <property type="project" value="UniProtKB-KW"/>
</dbReference>
<proteinExistence type="inferred from homology"/>
<keyword evidence="9" id="KW-1185">Reference proteome</keyword>
<reference evidence="7 9" key="2">
    <citation type="submission" date="2013-03" db="EMBL/GenBank/DDBJ databases">
        <title>The Genome Sequence of Enterococcus haemoperoxidus BAA-382 (PacBio/Illumina hybrid assembly).</title>
        <authorList>
            <consortium name="The Broad Institute Genomics Platform"/>
            <consortium name="The Broad Institute Genome Sequencing Center for Infectious Disease"/>
            <person name="Earl A."/>
            <person name="Russ C."/>
            <person name="Gilmore M."/>
            <person name="Surin D."/>
            <person name="Walker B."/>
            <person name="Young S."/>
            <person name="Zeng Q."/>
            <person name="Gargeya S."/>
            <person name="Fitzgerald M."/>
            <person name="Haas B."/>
            <person name="Abouelleil A."/>
            <person name="Allen A.W."/>
            <person name="Alvarado L."/>
            <person name="Arachchi H.M."/>
            <person name="Berlin A.M."/>
            <person name="Chapman S.B."/>
            <person name="Gainer-Dewar J."/>
            <person name="Goldberg J."/>
            <person name="Griggs A."/>
            <person name="Gujja S."/>
            <person name="Hansen M."/>
            <person name="Howarth C."/>
            <person name="Imamovic A."/>
            <person name="Ireland A."/>
            <person name="Larimer J."/>
            <person name="McCowan C."/>
            <person name="Murphy C."/>
            <person name="Pearson M."/>
            <person name="Poon T.W."/>
            <person name="Priest M."/>
            <person name="Roberts A."/>
            <person name="Saif S."/>
            <person name="Shea T."/>
            <person name="Sisk P."/>
            <person name="Sykes S."/>
            <person name="Wortman J."/>
            <person name="Nusbaum C."/>
            <person name="Birren B."/>
        </authorList>
    </citation>
    <scope>NUCLEOTIDE SEQUENCE [LARGE SCALE GENOMIC DNA]</scope>
    <source>
        <strain evidence="7 9">ATCC BAA-382</strain>
    </source>
</reference>
<evidence type="ECO:0000313" key="6">
    <source>
        <dbReference type="EMBL" id="EOH93425.1"/>
    </source>
</evidence>
<reference evidence="6 8" key="1">
    <citation type="submission" date="2013-02" db="EMBL/GenBank/DDBJ databases">
        <title>The Genome Sequence of Enterococcus haemoperoxidus BAA-382.</title>
        <authorList>
            <consortium name="The Broad Institute Genome Sequencing Platform"/>
            <consortium name="The Broad Institute Genome Sequencing Center for Infectious Disease"/>
            <person name="Earl A.M."/>
            <person name="Gilmore M.S."/>
            <person name="Lebreton F."/>
            <person name="Walker B."/>
            <person name="Young S.K."/>
            <person name="Zeng Q."/>
            <person name="Gargeya S."/>
            <person name="Fitzgerald M."/>
            <person name="Haas B."/>
            <person name="Abouelleil A."/>
            <person name="Alvarado L."/>
            <person name="Arachchi H.M."/>
            <person name="Berlin A.M."/>
            <person name="Chapman S.B."/>
            <person name="Dewar J."/>
            <person name="Goldberg J."/>
            <person name="Griggs A."/>
            <person name="Gujja S."/>
            <person name="Hansen M."/>
            <person name="Howarth C."/>
            <person name="Imamovic A."/>
            <person name="Larimer J."/>
            <person name="McCowan C."/>
            <person name="Murphy C."/>
            <person name="Neiman D."/>
            <person name="Pearson M."/>
            <person name="Priest M."/>
            <person name="Roberts A."/>
            <person name="Saif S."/>
            <person name="Shea T."/>
            <person name="Sisk P."/>
            <person name="Sykes S."/>
            <person name="Wortman J."/>
            <person name="Nusbaum C."/>
            <person name="Birren B."/>
        </authorList>
    </citation>
    <scope>NUCLEOTIDE SEQUENCE [LARGE SCALE GENOMIC DNA]</scope>
    <source>
        <strain evidence="6 8">ATCC BAA-382</strain>
    </source>
</reference>
<protein>
    <recommendedName>
        <fullName evidence="5">NlpC/P60 domain-containing protein</fullName>
    </recommendedName>
</protein>
<feature type="domain" description="NlpC/P60" evidence="5">
    <location>
        <begin position="1"/>
        <end position="138"/>
    </location>
</feature>
<gene>
    <name evidence="7" type="ORF">I583_00358</name>
    <name evidence="6" type="ORF">UAW_02674</name>
</gene>
<dbReference type="eggNOG" id="COG0791">
    <property type="taxonomic scope" value="Bacteria"/>
</dbReference>
<dbReference type="Proteomes" id="UP000013858">
    <property type="component" value="Unassembled WGS sequence"/>
</dbReference>
<dbReference type="EMBL" id="AJAR01000025">
    <property type="protein sequence ID" value="EOH93425.1"/>
    <property type="molecule type" value="Genomic_DNA"/>
</dbReference>
<dbReference type="PROSITE" id="PS51935">
    <property type="entry name" value="NLPC_P60"/>
    <property type="match status" value="1"/>
</dbReference>
<sequence length="222" mass="24536">MANIESVINWFRTREGKVTYDMAYPNRLGPNSYDCSSAVYYALIEAGFLPKGTGIGSTESLYTLEGTLLQRISRSEVRRGDIFISGGKGTSAGANGHTGVFVSNSRIIHCNYGSNGISETSTEGGWMGGPPNDFYRLKGSTPEQTKKGEITMQCLYTKPLSGGSSGIFYFNGVDTVHIQHMDTVKLLKQIYKANNGKDIPEYTWNSKEPWYTRLEQVAPNRK</sequence>
<dbReference type="Gene3D" id="3.90.1720.10">
    <property type="entry name" value="endopeptidase domain like (from Nostoc punctiforme)"/>
    <property type="match status" value="1"/>
</dbReference>
<evidence type="ECO:0000259" key="5">
    <source>
        <dbReference type="PROSITE" id="PS51935"/>
    </source>
</evidence>
<dbReference type="SUPFAM" id="SSF54001">
    <property type="entry name" value="Cysteine proteinases"/>
    <property type="match status" value="1"/>
</dbReference>
<evidence type="ECO:0000256" key="1">
    <source>
        <dbReference type="ARBA" id="ARBA00007074"/>
    </source>
</evidence>
<dbReference type="OrthoDB" id="2139777at2"/>
<evidence type="ECO:0000313" key="7">
    <source>
        <dbReference type="EMBL" id="EOT61379.1"/>
    </source>
</evidence>
<dbReference type="InterPro" id="IPR000064">
    <property type="entry name" value="NLP_P60_dom"/>
</dbReference>
<accession>R2SD44</accession>
<keyword evidence="3" id="KW-0378">Hydrolase</keyword>
<dbReference type="eggNOG" id="COG3772">
    <property type="taxonomic scope" value="Bacteria"/>
</dbReference>
<keyword evidence="4" id="KW-0788">Thiol protease</keyword>
<evidence type="ECO:0000256" key="2">
    <source>
        <dbReference type="ARBA" id="ARBA00022670"/>
    </source>
</evidence>
<keyword evidence="2" id="KW-0645">Protease</keyword>
<evidence type="ECO:0000313" key="8">
    <source>
        <dbReference type="Proteomes" id="UP000013858"/>
    </source>
</evidence>
<dbReference type="Proteomes" id="UP000014197">
    <property type="component" value="Unassembled WGS sequence"/>
</dbReference>
<evidence type="ECO:0000256" key="4">
    <source>
        <dbReference type="ARBA" id="ARBA00022807"/>
    </source>
</evidence>